<dbReference type="SUPFAM" id="SSF52047">
    <property type="entry name" value="RNI-like"/>
    <property type="match status" value="1"/>
</dbReference>
<dbReference type="KEGG" id="fcy:FRACYDRAFT_240599"/>
<evidence type="ECO:0000256" key="1">
    <source>
        <dbReference type="SAM" id="MobiDB-lite"/>
    </source>
</evidence>
<feature type="region of interest" description="Disordered" evidence="1">
    <location>
        <begin position="614"/>
        <end position="636"/>
    </location>
</feature>
<evidence type="ECO:0000313" key="2">
    <source>
        <dbReference type="EMBL" id="OEU15904.1"/>
    </source>
</evidence>
<protein>
    <recommendedName>
        <fullName evidence="4">RNI-like protein</fullName>
    </recommendedName>
</protein>
<dbReference type="Proteomes" id="UP000095751">
    <property type="component" value="Unassembled WGS sequence"/>
</dbReference>
<dbReference type="InterPro" id="IPR032675">
    <property type="entry name" value="LRR_dom_sf"/>
</dbReference>
<accession>A0A1E7FCP0</accession>
<dbReference type="AlphaFoldDB" id="A0A1E7FCP0"/>
<dbReference type="Gene3D" id="3.80.10.10">
    <property type="entry name" value="Ribonuclease Inhibitor"/>
    <property type="match status" value="1"/>
</dbReference>
<evidence type="ECO:0008006" key="4">
    <source>
        <dbReference type="Google" id="ProtNLM"/>
    </source>
</evidence>
<evidence type="ECO:0000313" key="3">
    <source>
        <dbReference type="Proteomes" id="UP000095751"/>
    </source>
</evidence>
<feature type="compositionally biased region" description="Polar residues" evidence="1">
    <location>
        <begin position="389"/>
        <end position="398"/>
    </location>
</feature>
<reference evidence="2 3" key="1">
    <citation type="submission" date="2016-09" db="EMBL/GenBank/DDBJ databases">
        <title>Extensive genetic diversity and differential bi-allelic expression allows diatom success in the polar Southern Ocean.</title>
        <authorList>
            <consortium name="DOE Joint Genome Institute"/>
            <person name="Mock T."/>
            <person name="Otillar R.P."/>
            <person name="Strauss J."/>
            <person name="Dupont C."/>
            <person name="Frickenhaus S."/>
            <person name="Maumus F."/>
            <person name="Mcmullan M."/>
            <person name="Sanges R."/>
            <person name="Schmutz J."/>
            <person name="Toseland A."/>
            <person name="Valas R."/>
            <person name="Veluchamy A."/>
            <person name="Ward B.J."/>
            <person name="Allen A."/>
            <person name="Barry K."/>
            <person name="Falciatore A."/>
            <person name="Ferrante M."/>
            <person name="Fortunato A.E."/>
            <person name="Gloeckner G."/>
            <person name="Gruber A."/>
            <person name="Hipkin R."/>
            <person name="Janech M."/>
            <person name="Kroth P."/>
            <person name="Leese F."/>
            <person name="Lindquist E."/>
            <person name="Lyon B.R."/>
            <person name="Martin J."/>
            <person name="Mayer C."/>
            <person name="Parker M."/>
            <person name="Quesneville H."/>
            <person name="Raymond J."/>
            <person name="Uhlig C."/>
            <person name="Valentin K.U."/>
            <person name="Worden A.Z."/>
            <person name="Armbrust E.V."/>
            <person name="Bowler C."/>
            <person name="Green B."/>
            <person name="Moulton V."/>
            <person name="Van Oosterhout C."/>
            <person name="Grigoriev I."/>
        </authorList>
    </citation>
    <scope>NUCLEOTIDE SEQUENCE [LARGE SCALE GENOMIC DNA]</scope>
    <source>
        <strain evidence="2 3">CCMP1102</strain>
    </source>
</reference>
<dbReference type="EMBL" id="KV784359">
    <property type="protein sequence ID" value="OEU15904.1"/>
    <property type="molecule type" value="Genomic_DNA"/>
</dbReference>
<dbReference type="InParanoid" id="A0A1E7FCP0"/>
<sequence length="636" mass="72712">MTIQHYLPATGAAVEKDNITTAATTAATAAVAAITNKYKRFVESYVPSDVNQQDAIVVVNIISNYATHFRLTRVDWNKIIRCCDPNNNGRITQLVLFDFDSSSDRMTMSYHHHHHRRRHKINNMNNQDYSYDLSATKETPLLLLSQLDKLEKLELRHCRSLPLSDLRAMNSLKWFNLCITKKDNFRIPENRNWYPPNMTTFMIRGFKVNGDPLDAIIATSIIMEIPPLLEDDDDGDNNSKEIKDILQEVNGIGRFVKYDKRTGRINELNLSGCINNDSRRNSSLHLPYTIGRLDMLTKLYLYNICDVPKEITNLIHLKVLRLDSCSELFDPQIKLPGIKELQIRHSCTYELLSWITTCFSGVQSLEILGIDTEEVHRVLHTLGGRFSSRCPSPNQQSSTTTTTTTTTAGSSCFMENLTKLHISLAVHDDYVEGLEDALFGILRIHPNLSKLYVERVGGRVVEEEEEEEEEEDNNLLEILMVKILKQYPRLRRLSIGGPNTITLDRHHRLNPSFSDRCAVLLNQNHCGRVLLMNQDILFWKVTPTKKDNNNNDDNNNIQKASAIYLLLRNGPALAMRKEFGFSFLKDKKCNSNVHAATSKVNSSIIVSESSDNNNPKYYTTMKTRQGTKKRKQRSFD</sequence>
<proteinExistence type="predicted"/>
<feature type="compositionally biased region" description="Basic residues" evidence="1">
    <location>
        <begin position="625"/>
        <end position="636"/>
    </location>
</feature>
<name>A0A1E7FCP0_9STRA</name>
<gene>
    <name evidence="2" type="ORF">FRACYDRAFT_240599</name>
</gene>
<organism evidence="2 3">
    <name type="scientific">Fragilariopsis cylindrus CCMP1102</name>
    <dbReference type="NCBI Taxonomy" id="635003"/>
    <lineage>
        <taxon>Eukaryota</taxon>
        <taxon>Sar</taxon>
        <taxon>Stramenopiles</taxon>
        <taxon>Ochrophyta</taxon>
        <taxon>Bacillariophyta</taxon>
        <taxon>Bacillariophyceae</taxon>
        <taxon>Bacillariophycidae</taxon>
        <taxon>Bacillariales</taxon>
        <taxon>Bacillariaceae</taxon>
        <taxon>Fragilariopsis</taxon>
    </lineage>
</organism>
<keyword evidence="3" id="KW-1185">Reference proteome</keyword>
<feature type="region of interest" description="Disordered" evidence="1">
    <location>
        <begin position="388"/>
        <end position="408"/>
    </location>
</feature>